<keyword evidence="4" id="KW-1185">Reference proteome</keyword>
<dbReference type="Proteomes" id="UP000444721">
    <property type="component" value="Unassembled WGS sequence"/>
</dbReference>
<keyword evidence="1" id="KW-1133">Transmembrane helix</keyword>
<feature type="signal peptide" evidence="2">
    <location>
        <begin position="1"/>
        <end position="20"/>
    </location>
</feature>
<dbReference type="EMBL" id="VFQX01000067">
    <property type="protein sequence ID" value="KAF0972570.1"/>
    <property type="molecule type" value="Genomic_DNA"/>
</dbReference>
<evidence type="ECO:0000313" key="4">
    <source>
        <dbReference type="Proteomes" id="UP000444721"/>
    </source>
</evidence>
<dbReference type="OrthoDB" id="10396284at2759"/>
<gene>
    <name evidence="3" type="ORF">FDP41_009175</name>
</gene>
<name>A0A6A5BER6_NAEFO</name>
<feature type="chain" id="PRO_5025538283" evidence="2">
    <location>
        <begin position="21"/>
        <end position="182"/>
    </location>
</feature>
<keyword evidence="1" id="KW-0812">Transmembrane</keyword>
<sequence length="182" mass="20510">MCSIASLILMTLTGVFFGIAFNSDAESYSVPVNCTVMSPLVQCEQSYGKRRNKYCSAIVCLKHNKDHNSTIASPSSSHSMSLPPTLLTHHSNSIKPREITCPQPNIRTTFRFEDSTIYFTFSEGFTTTCFENPKDRIWVSYEIYTPASSHWKIIGIISAIGSLICGVCVVVMFYRFYKDRKT</sequence>
<dbReference type="VEuPathDB" id="AmoebaDB:NF0126170"/>
<evidence type="ECO:0000256" key="2">
    <source>
        <dbReference type="SAM" id="SignalP"/>
    </source>
</evidence>
<feature type="transmembrane region" description="Helical" evidence="1">
    <location>
        <begin position="153"/>
        <end position="177"/>
    </location>
</feature>
<evidence type="ECO:0000313" key="3">
    <source>
        <dbReference type="EMBL" id="KAF0972570.1"/>
    </source>
</evidence>
<dbReference type="AlphaFoldDB" id="A0A6A5BER6"/>
<dbReference type="RefSeq" id="XP_044557284.1">
    <property type="nucleotide sequence ID" value="XM_044713107.1"/>
</dbReference>
<evidence type="ECO:0000256" key="1">
    <source>
        <dbReference type="SAM" id="Phobius"/>
    </source>
</evidence>
<dbReference type="GeneID" id="68116392"/>
<dbReference type="VEuPathDB" id="AmoebaDB:FDP41_009175"/>
<reference evidence="3 4" key="1">
    <citation type="journal article" date="2019" name="Sci. Rep.">
        <title>Nanopore sequencing improves the draft genome of the human pathogenic amoeba Naegleria fowleri.</title>
        <authorList>
            <person name="Liechti N."/>
            <person name="Schurch N."/>
            <person name="Bruggmann R."/>
            <person name="Wittwer M."/>
        </authorList>
    </citation>
    <scope>NUCLEOTIDE SEQUENCE [LARGE SCALE GENOMIC DNA]</scope>
    <source>
        <strain evidence="3 4">ATCC 30894</strain>
    </source>
</reference>
<organism evidence="3 4">
    <name type="scientific">Naegleria fowleri</name>
    <name type="common">Brain eating amoeba</name>
    <dbReference type="NCBI Taxonomy" id="5763"/>
    <lineage>
        <taxon>Eukaryota</taxon>
        <taxon>Discoba</taxon>
        <taxon>Heterolobosea</taxon>
        <taxon>Tetramitia</taxon>
        <taxon>Eutetramitia</taxon>
        <taxon>Vahlkampfiidae</taxon>
        <taxon>Naegleria</taxon>
    </lineage>
</organism>
<accession>A0A6A5BER6</accession>
<proteinExistence type="predicted"/>
<keyword evidence="1" id="KW-0472">Membrane</keyword>
<protein>
    <submittedName>
        <fullName evidence="3">Uncharacterized protein</fullName>
    </submittedName>
</protein>
<comment type="caution">
    <text evidence="3">The sequence shown here is derived from an EMBL/GenBank/DDBJ whole genome shotgun (WGS) entry which is preliminary data.</text>
</comment>
<keyword evidence="2" id="KW-0732">Signal</keyword>